<dbReference type="GO" id="GO:0006119">
    <property type="term" value="P:oxidative phosphorylation"/>
    <property type="evidence" value="ECO:0007669"/>
    <property type="project" value="UniProtKB-UniPathway"/>
</dbReference>
<evidence type="ECO:0000256" key="4">
    <source>
        <dbReference type="ARBA" id="ARBA00012949"/>
    </source>
</evidence>
<sequence>MIEPRSTADRLDARFSIFWSAPSGLGQLSAVNHTSIGNRFIVTGFIFFLIGGLLAMLMRTQLALPNNDFIDFQTYNELFSMHGTTMMFLFAVPILEGFALYLVPKMIGARDLIFPRLSAFGYWCYLFGGVLLYSSFFFGQVPDSGWFMYTPLSSREFTPGKGSDFWLLGVTFVEISAVTAAIELIASILRTRAPGMTIVRMPLFVWAMLVVSFMIVFAFPPLILGSILLEIERAFDLPFYAPERGGDPLLWQHLFWLFGHPEVYIVFLPATGFLSMLIPALCGRPIVGYTWIVMALIATGFISFGLWVHHMYATGIPHLALSFFSAASLAVVIPTSIQIFAWIATLWLGKPRLNVPMLFVIGFFVNFIIGGLTGIMIALVPFDWQVHDTHFIVAHLHYVLIGGMLFPLLAAFYYWLPHFSGRMHSESIGRLVFWLMFLGFNLTFLIMHFTGMQGMPRRVYTYTDGLGWDWPNLVSSVGGFVMSAAVGLLVVDLLLHFFYGRRAPRDPWKAGSLEWVTRLPPQPYNFISIPEIKGRDPLWVQPNLVEHTENGGGYLADPASGRRETLGTSVLQARPEEVIHLPTNTFLPLVSASFVAMFFVGFLFELYSVAAAGALLALASGFFWAWRSGDLQDPGEVDAGHGLHLPMHHRNPTGPGWWGTLIALFSNGALYASLLFGYYFLWTAVPDWPPSAYVIHDLRLPTLGLVSLLASSVCVRWAISRLQHAKLPQFRAGIVAAVLLAGGFLVAEFLAMRAYAVPAEAHAYSALLHIIVGYQFVHVGVAILAAVFVLVRVHFGYVGPQRQLGARVMSLFWHYTVLAWVLGYTTVHLSALTL</sequence>
<dbReference type="GO" id="GO:0022904">
    <property type="term" value="P:respiratory electron transport chain"/>
    <property type="evidence" value="ECO:0007669"/>
    <property type="project" value="InterPro"/>
</dbReference>
<dbReference type="GO" id="GO:0015990">
    <property type="term" value="P:electron transport coupled proton transport"/>
    <property type="evidence" value="ECO:0007669"/>
    <property type="project" value="InterPro"/>
</dbReference>
<keyword evidence="12 18" id="KW-0249">Electron transport</keyword>
<evidence type="ECO:0000259" key="20">
    <source>
        <dbReference type="PROSITE" id="PS50253"/>
    </source>
</evidence>
<dbReference type="InterPro" id="IPR023615">
    <property type="entry name" value="Cyt_c_Oxase_su1_BS"/>
</dbReference>
<dbReference type="UniPathway" id="UPA00705"/>
<accession>A0A3E0WGH1</accession>
<organism evidence="22 23">
    <name type="scientific">Alkalilimnicola ehrlichii</name>
    <dbReference type="NCBI Taxonomy" id="351052"/>
    <lineage>
        <taxon>Bacteria</taxon>
        <taxon>Pseudomonadati</taxon>
        <taxon>Pseudomonadota</taxon>
        <taxon>Gammaproteobacteria</taxon>
        <taxon>Chromatiales</taxon>
        <taxon>Ectothiorhodospiraceae</taxon>
        <taxon>Alkalilimnicola</taxon>
    </lineage>
</organism>
<feature type="transmembrane region" description="Helical" evidence="19">
    <location>
        <begin position="470"/>
        <end position="495"/>
    </location>
</feature>
<evidence type="ECO:0000256" key="2">
    <source>
        <dbReference type="ARBA" id="ARBA00004673"/>
    </source>
</evidence>
<keyword evidence="14" id="KW-0408">Iron</keyword>
<comment type="catalytic activity">
    <reaction evidence="17">
        <text>4 Fe(II)-[cytochrome c] + O2 + 8 H(+)(in) = 4 Fe(III)-[cytochrome c] + 2 H2O + 4 H(+)(out)</text>
        <dbReference type="Rhea" id="RHEA:11436"/>
        <dbReference type="Rhea" id="RHEA-COMP:10350"/>
        <dbReference type="Rhea" id="RHEA-COMP:14399"/>
        <dbReference type="ChEBI" id="CHEBI:15377"/>
        <dbReference type="ChEBI" id="CHEBI:15378"/>
        <dbReference type="ChEBI" id="CHEBI:15379"/>
        <dbReference type="ChEBI" id="CHEBI:29033"/>
        <dbReference type="ChEBI" id="CHEBI:29034"/>
        <dbReference type="EC" id="7.1.1.9"/>
    </reaction>
</comment>
<dbReference type="PROSITE" id="PS00077">
    <property type="entry name" value="COX1_CUB"/>
    <property type="match status" value="1"/>
</dbReference>
<dbReference type="InterPro" id="IPR035973">
    <property type="entry name" value="Cyt_c_oxidase_su3-like_sf"/>
</dbReference>
<keyword evidence="11" id="KW-1278">Translocase</keyword>
<dbReference type="PANTHER" id="PTHR10422:SF35">
    <property type="entry name" value="CYTOCHROME BO(3) UBIQUINOL OXIDASE SUBUNIT 1"/>
    <property type="match status" value="1"/>
</dbReference>
<keyword evidence="7 18" id="KW-0349">Heme</keyword>
<dbReference type="SUPFAM" id="SSF81452">
    <property type="entry name" value="Cytochrome c oxidase subunit III-like"/>
    <property type="match status" value="1"/>
</dbReference>
<name>A0A3E0WGH1_9GAMM</name>
<dbReference type="GO" id="GO:0005886">
    <property type="term" value="C:plasma membrane"/>
    <property type="evidence" value="ECO:0007669"/>
    <property type="project" value="UniProtKB-SubCell"/>
</dbReference>
<keyword evidence="13 19" id="KW-1133">Transmembrane helix</keyword>
<evidence type="ECO:0000256" key="10">
    <source>
        <dbReference type="ARBA" id="ARBA00022723"/>
    </source>
</evidence>
<feature type="transmembrane region" description="Helical" evidence="19">
    <location>
        <begin position="767"/>
        <end position="791"/>
    </location>
</feature>
<keyword evidence="15" id="KW-0186">Copper</keyword>
<dbReference type="InterPro" id="IPR000298">
    <property type="entry name" value="Cyt_c_oxidase-like_su3"/>
</dbReference>
<comment type="caution">
    <text evidence="22">The sequence shown here is derived from an EMBL/GenBank/DDBJ whole genome shotgun (WGS) entry which is preliminary data.</text>
</comment>
<evidence type="ECO:0000256" key="14">
    <source>
        <dbReference type="ARBA" id="ARBA00023004"/>
    </source>
</evidence>
<evidence type="ECO:0000256" key="7">
    <source>
        <dbReference type="ARBA" id="ARBA00022617"/>
    </source>
</evidence>
<dbReference type="Proteomes" id="UP000256763">
    <property type="component" value="Unassembled WGS sequence"/>
</dbReference>
<dbReference type="InterPro" id="IPR023616">
    <property type="entry name" value="Cyt_c_oxase-like_su1_dom"/>
</dbReference>
<keyword evidence="6" id="KW-1003">Cell membrane</keyword>
<evidence type="ECO:0000256" key="18">
    <source>
        <dbReference type="RuleBase" id="RU000370"/>
    </source>
</evidence>
<feature type="transmembrane region" description="Helical" evidence="19">
    <location>
        <begin position="355"/>
        <end position="380"/>
    </location>
</feature>
<evidence type="ECO:0000256" key="16">
    <source>
        <dbReference type="ARBA" id="ARBA00023136"/>
    </source>
</evidence>
<comment type="subcellular location">
    <subcellularLocation>
        <location evidence="1">Cell membrane</location>
        <topology evidence="1">Multi-pass membrane protein</topology>
    </subcellularLocation>
</comment>
<feature type="domain" description="Heme-copper oxidase subunit III family profile" evidence="20">
    <location>
        <begin position="575"/>
        <end position="832"/>
    </location>
</feature>
<feature type="transmembrane region" description="Helical" evidence="19">
    <location>
        <begin position="657"/>
        <end position="680"/>
    </location>
</feature>
<dbReference type="AlphaFoldDB" id="A0A3E0WGH1"/>
<evidence type="ECO:0000256" key="1">
    <source>
        <dbReference type="ARBA" id="ARBA00004651"/>
    </source>
</evidence>
<dbReference type="Gene3D" id="1.20.210.10">
    <property type="entry name" value="Cytochrome c oxidase-like, subunit I domain"/>
    <property type="match status" value="1"/>
</dbReference>
<feature type="transmembrane region" description="Helical" evidence="19">
    <location>
        <begin position="428"/>
        <end position="450"/>
    </location>
</feature>
<feature type="transmembrane region" description="Helical" evidence="19">
    <location>
        <begin position="581"/>
        <end position="600"/>
    </location>
</feature>
<keyword evidence="9 18" id="KW-0812">Transmembrane</keyword>
<dbReference type="Pfam" id="PF00115">
    <property type="entry name" value="COX1"/>
    <property type="match status" value="1"/>
</dbReference>
<dbReference type="PROSITE" id="PS50855">
    <property type="entry name" value="COX1"/>
    <property type="match status" value="1"/>
</dbReference>
<evidence type="ECO:0000256" key="5">
    <source>
        <dbReference type="ARBA" id="ARBA00022448"/>
    </source>
</evidence>
<feature type="transmembrane region" description="Helical" evidence="19">
    <location>
        <begin position="201"/>
        <end position="229"/>
    </location>
</feature>
<keyword evidence="5 18" id="KW-0813">Transport</keyword>
<feature type="transmembrane region" description="Helical" evidence="19">
    <location>
        <begin position="731"/>
        <end position="755"/>
    </location>
</feature>
<evidence type="ECO:0000256" key="15">
    <source>
        <dbReference type="ARBA" id="ARBA00023008"/>
    </source>
</evidence>
<keyword evidence="8 18" id="KW-0679">Respiratory chain</keyword>
<feature type="transmembrane region" description="Helical" evidence="19">
    <location>
        <begin position="78"/>
        <end position="102"/>
    </location>
</feature>
<dbReference type="PRINTS" id="PR01165">
    <property type="entry name" value="CYCOXIDASEI"/>
</dbReference>
<keyword evidence="23" id="KW-1185">Reference proteome</keyword>
<dbReference type="CDD" id="cd01662">
    <property type="entry name" value="Ubiquinol_Oxidase_I"/>
    <property type="match status" value="1"/>
</dbReference>
<dbReference type="EC" id="7.1.1.9" evidence="4"/>
<evidence type="ECO:0000256" key="3">
    <source>
        <dbReference type="ARBA" id="ARBA00009578"/>
    </source>
</evidence>
<dbReference type="InterPro" id="IPR013833">
    <property type="entry name" value="Cyt_c_oxidase_su3_a-hlx"/>
</dbReference>
<evidence type="ECO:0000256" key="9">
    <source>
        <dbReference type="ARBA" id="ARBA00022692"/>
    </source>
</evidence>
<dbReference type="PROSITE" id="PS50253">
    <property type="entry name" value="COX3"/>
    <property type="match status" value="1"/>
</dbReference>
<dbReference type="InterPro" id="IPR000883">
    <property type="entry name" value="Cyt_C_Oxase_1"/>
</dbReference>
<gene>
    <name evidence="22" type="ORF">CAL65_20660</name>
</gene>
<proteinExistence type="inferred from homology"/>
<evidence type="ECO:0000313" key="22">
    <source>
        <dbReference type="EMBL" id="RFA32052.1"/>
    </source>
</evidence>
<dbReference type="RefSeq" id="WP_116303973.1">
    <property type="nucleotide sequence ID" value="NZ_NFZV01000035.1"/>
</dbReference>
<comment type="pathway">
    <text evidence="2">Energy metabolism; oxidative phosphorylation.</text>
</comment>
<dbReference type="GO" id="GO:0020037">
    <property type="term" value="F:heme binding"/>
    <property type="evidence" value="ECO:0007669"/>
    <property type="project" value="InterPro"/>
</dbReference>
<feature type="transmembrane region" description="Helical" evidence="19">
    <location>
        <begin position="392"/>
        <end position="416"/>
    </location>
</feature>
<dbReference type="SUPFAM" id="SSF81442">
    <property type="entry name" value="Cytochrome c oxidase subunit I-like"/>
    <property type="match status" value="1"/>
</dbReference>
<evidence type="ECO:0000259" key="21">
    <source>
        <dbReference type="PROSITE" id="PS50855"/>
    </source>
</evidence>
<feature type="domain" description="Cytochrome oxidase subunit I profile" evidence="21">
    <location>
        <begin position="13"/>
        <end position="533"/>
    </location>
</feature>
<evidence type="ECO:0000313" key="23">
    <source>
        <dbReference type="Proteomes" id="UP000256763"/>
    </source>
</evidence>
<keyword evidence="10" id="KW-0479">Metal-binding</keyword>
<dbReference type="GO" id="GO:0046872">
    <property type="term" value="F:metal ion binding"/>
    <property type="evidence" value="ECO:0007669"/>
    <property type="project" value="UniProtKB-KW"/>
</dbReference>
<comment type="similarity">
    <text evidence="3 18">Belongs to the heme-copper respiratory oxidase family.</text>
</comment>
<feature type="transmembrane region" description="Helical" evidence="19">
    <location>
        <begin position="320"/>
        <end position="348"/>
    </location>
</feature>
<dbReference type="PANTHER" id="PTHR10422">
    <property type="entry name" value="CYTOCHROME C OXIDASE SUBUNIT 1"/>
    <property type="match status" value="1"/>
</dbReference>
<dbReference type="InterPro" id="IPR014241">
    <property type="entry name" value="Cyt_c_oxidase_su1_bac"/>
</dbReference>
<keyword evidence="16 19" id="KW-0472">Membrane</keyword>
<reference evidence="23" key="1">
    <citation type="submission" date="2017-05" db="EMBL/GenBank/DDBJ databases">
        <authorList>
            <person name="Sharma S."/>
            <person name="Sidhu C."/>
            <person name="Pinnaka A.K."/>
        </authorList>
    </citation>
    <scope>NUCLEOTIDE SEQUENCE [LARGE SCALE GENOMIC DNA]</scope>
    <source>
        <strain evidence="23">AK93</strain>
    </source>
</reference>
<dbReference type="GO" id="GO:0004129">
    <property type="term" value="F:cytochrome-c oxidase activity"/>
    <property type="evidence" value="ECO:0007669"/>
    <property type="project" value="UniProtKB-EC"/>
</dbReference>
<protein>
    <recommendedName>
        <fullName evidence="4">cytochrome-c oxidase</fullName>
        <ecNumber evidence="4">7.1.1.9</ecNumber>
    </recommendedName>
</protein>
<feature type="transmembrane region" description="Helical" evidence="19">
    <location>
        <begin position="289"/>
        <end position="308"/>
    </location>
</feature>
<evidence type="ECO:0000256" key="8">
    <source>
        <dbReference type="ARBA" id="ARBA00022660"/>
    </source>
</evidence>
<feature type="transmembrane region" description="Helical" evidence="19">
    <location>
        <begin position="122"/>
        <end position="141"/>
    </location>
</feature>
<feature type="transmembrane region" description="Helical" evidence="19">
    <location>
        <begin position="40"/>
        <end position="58"/>
    </location>
</feature>
<dbReference type="EMBL" id="NFZW01000035">
    <property type="protein sequence ID" value="RFA32052.1"/>
    <property type="molecule type" value="Genomic_DNA"/>
</dbReference>
<dbReference type="InterPro" id="IPR036927">
    <property type="entry name" value="Cyt_c_oxase-like_su1_sf"/>
</dbReference>
<feature type="transmembrane region" description="Helical" evidence="19">
    <location>
        <begin position="812"/>
        <end position="831"/>
    </location>
</feature>
<feature type="transmembrane region" description="Helical" evidence="19">
    <location>
        <begin position="700"/>
        <end position="719"/>
    </location>
</feature>
<evidence type="ECO:0000256" key="12">
    <source>
        <dbReference type="ARBA" id="ARBA00022982"/>
    </source>
</evidence>
<dbReference type="Gene3D" id="1.20.120.80">
    <property type="entry name" value="Cytochrome c oxidase, subunit III, four-helix bundle"/>
    <property type="match status" value="1"/>
</dbReference>
<evidence type="ECO:0000256" key="13">
    <source>
        <dbReference type="ARBA" id="ARBA00022989"/>
    </source>
</evidence>
<evidence type="ECO:0000256" key="11">
    <source>
        <dbReference type="ARBA" id="ARBA00022967"/>
    </source>
</evidence>
<feature type="transmembrane region" description="Helical" evidence="19">
    <location>
        <begin position="165"/>
        <end position="189"/>
    </location>
</feature>
<feature type="transmembrane region" description="Helical" evidence="19">
    <location>
        <begin position="606"/>
        <end position="626"/>
    </location>
</feature>
<evidence type="ECO:0000256" key="19">
    <source>
        <dbReference type="SAM" id="Phobius"/>
    </source>
</evidence>
<evidence type="ECO:0000256" key="17">
    <source>
        <dbReference type="ARBA" id="ARBA00047816"/>
    </source>
</evidence>
<dbReference type="OrthoDB" id="9803294at2"/>
<dbReference type="NCBIfam" id="TIGR02891">
    <property type="entry name" value="CtaD_CoxA"/>
    <property type="match status" value="1"/>
</dbReference>
<feature type="transmembrane region" description="Helical" evidence="19">
    <location>
        <begin position="263"/>
        <end position="282"/>
    </location>
</feature>
<evidence type="ECO:0000256" key="6">
    <source>
        <dbReference type="ARBA" id="ARBA00022475"/>
    </source>
</evidence>